<gene>
    <name evidence="3" type="ORF">MOS_333</name>
</gene>
<dbReference type="PROSITE" id="PS01228">
    <property type="entry name" value="COF_1"/>
    <property type="match status" value="1"/>
</dbReference>
<dbReference type="NCBIfam" id="TIGR01484">
    <property type="entry name" value="HAD-SF-IIB"/>
    <property type="match status" value="1"/>
</dbReference>
<dbReference type="NCBIfam" id="TIGR00099">
    <property type="entry name" value="Cof-subfamily"/>
    <property type="match status" value="1"/>
</dbReference>
<dbReference type="SUPFAM" id="SSF56784">
    <property type="entry name" value="HAD-like"/>
    <property type="match status" value="1"/>
</dbReference>
<dbReference type="InterPro" id="IPR000150">
    <property type="entry name" value="Cof"/>
</dbReference>
<dbReference type="PANTHER" id="PTHR10000:SF8">
    <property type="entry name" value="HAD SUPERFAMILY HYDROLASE-LIKE, TYPE 3"/>
    <property type="match status" value="1"/>
</dbReference>
<evidence type="ECO:0000256" key="1">
    <source>
        <dbReference type="ARBA" id="ARBA00001946"/>
    </source>
</evidence>
<dbReference type="InterPro" id="IPR036412">
    <property type="entry name" value="HAD-like_sf"/>
</dbReference>
<evidence type="ECO:0000256" key="2">
    <source>
        <dbReference type="ARBA" id="ARBA00034778"/>
    </source>
</evidence>
<name>A0AAI8AM86_MESHY</name>
<dbReference type="GO" id="GO:0005829">
    <property type="term" value="C:cytosol"/>
    <property type="evidence" value="ECO:0007669"/>
    <property type="project" value="TreeGrafter"/>
</dbReference>
<evidence type="ECO:0000313" key="3">
    <source>
        <dbReference type="EMBL" id="AFX74259.1"/>
    </source>
</evidence>
<dbReference type="InterPro" id="IPR023214">
    <property type="entry name" value="HAD_sf"/>
</dbReference>
<proteinExistence type="inferred from homology"/>
<dbReference type="PROSITE" id="PS01229">
    <property type="entry name" value="COF_2"/>
    <property type="match status" value="1"/>
</dbReference>
<dbReference type="Pfam" id="PF08282">
    <property type="entry name" value="Hydrolase_3"/>
    <property type="match status" value="1"/>
</dbReference>
<dbReference type="GO" id="GO:0000287">
    <property type="term" value="F:magnesium ion binding"/>
    <property type="evidence" value="ECO:0007669"/>
    <property type="project" value="TreeGrafter"/>
</dbReference>
<dbReference type="Gene3D" id="3.40.50.1000">
    <property type="entry name" value="HAD superfamily/HAD-like"/>
    <property type="match status" value="1"/>
</dbReference>
<protein>
    <submittedName>
        <fullName evidence="3">Hydrolase (HAD superfamily)</fullName>
    </submittedName>
</protein>
<dbReference type="PANTHER" id="PTHR10000">
    <property type="entry name" value="PHOSPHOSERINE PHOSPHATASE"/>
    <property type="match status" value="1"/>
</dbReference>
<dbReference type="GO" id="GO:0016791">
    <property type="term" value="F:phosphatase activity"/>
    <property type="evidence" value="ECO:0007669"/>
    <property type="project" value="TreeGrafter"/>
</dbReference>
<evidence type="ECO:0000313" key="4">
    <source>
        <dbReference type="Proteomes" id="UP000009399"/>
    </source>
</evidence>
<dbReference type="GeneID" id="93248450"/>
<dbReference type="RefSeq" id="WP_013302127.1">
    <property type="nucleotide sequence ID" value="NC_019552.1"/>
</dbReference>
<dbReference type="Gene3D" id="3.30.1240.10">
    <property type="match status" value="1"/>
</dbReference>
<keyword evidence="3" id="KW-0378">Hydrolase</keyword>
<dbReference type="Proteomes" id="UP000009399">
    <property type="component" value="Chromosome"/>
</dbReference>
<sequence length="308" mass="34503">MSNKSIYLFVLDLDGTVLSNSATGEIHEETEREIKRATALGHKVCIITGRPWRSTKKIYDQLGLDTIVGNFNGAYVHNPKNYNFIPEIKYLNLNEMLYILGDKKLRSEITNLAIEGPGWAKIQKRDENLEKVFGFNEIPNLKAGIDLKKIPLKPTGVILDTKLTTNVAELKSYLERKYGDLGEFSAWSKGEGQSYVFDITSVGVNKSKVVSMLTRYYNIELDNVVSIGDGFNDLGMFEIATVSVAMKNSDQDLKRKATVVLKKTNKEGGVGYYIKKFLKNPEKEIEKSKKMKSLKSSLALDIEAIGGQ</sequence>
<dbReference type="KEGG" id="mhs:MOS_333"/>
<dbReference type="EMBL" id="CP003914">
    <property type="protein sequence ID" value="AFX74259.1"/>
    <property type="molecule type" value="Genomic_DNA"/>
</dbReference>
<organism evidence="3 4">
    <name type="scientific">Mesomycoplasma hyorhinis SK76</name>
    <dbReference type="NCBI Taxonomy" id="1118964"/>
    <lineage>
        <taxon>Bacteria</taxon>
        <taxon>Bacillati</taxon>
        <taxon>Mycoplasmatota</taxon>
        <taxon>Mycoplasmoidales</taxon>
        <taxon>Metamycoplasmataceae</taxon>
        <taxon>Mesomycoplasma</taxon>
    </lineage>
</organism>
<dbReference type="AlphaFoldDB" id="A0AAI8AM86"/>
<comment type="similarity">
    <text evidence="2">Belongs to the HAD-like hydrolase superfamily. Cof family.</text>
</comment>
<reference evidence="3 4" key="1">
    <citation type="journal article" date="2013" name="Genome Announc.">
        <title>Complete Genome Sequence of Mycoplasma hyorhinis Strain SK76.</title>
        <authorList>
            <person name="Goodison S."/>
            <person name="Urquidi V."/>
            <person name="Kumar D."/>
            <person name="Reyes L."/>
            <person name="Rosser C.J."/>
        </authorList>
    </citation>
    <scope>NUCLEOTIDE SEQUENCE [LARGE SCALE GENOMIC DNA]</scope>
    <source>
        <strain evidence="3 4">SK76</strain>
    </source>
</reference>
<dbReference type="InterPro" id="IPR006379">
    <property type="entry name" value="HAD-SF_hydro_IIB"/>
</dbReference>
<accession>A0AAI8AM86</accession>
<comment type="cofactor">
    <cofactor evidence="1">
        <name>Mg(2+)</name>
        <dbReference type="ChEBI" id="CHEBI:18420"/>
    </cofactor>
</comment>